<accession>A0A2K8KQB3</accession>
<reference evidence="5 6" key="1">
    <citation type="journal article" date="2017" name="Environ. Microbiol.">
        <title>Genomic and physiological analyses of 'Reinekea forsetii' reveal a versatile opportunistic lifestyle during spring algae blooms.</title>
        <authorList>
            <person name="Avci B."/>
            <person name="Hahnke R.L."/>
            <person name="Chafee M."/>
            <person name="Fischer T."/>
            <person name="Gruber-Vodicka H."/>
            <person name="Tegetmeyer H.E."/>
            <person name="Harder J."/>
            <person name="Fuchs B.M."/>
            <person name="Amann R.I."/>
            <person name="Teeling H."/>
        </authorList>
    </citation>
    <scope>NUCLEOTIDE SEQUENCE [LARGE SCALE GENOMIC DNA]</scope>
    <source>
        <strain evidence="5 6">Hel1_31_D35</strain>
    </source>
</reference>
<evidence type="ECO:0000256" key="3">
    <source>
        <dbReference type="ARBA" id="ARBA00023163"/>
    </source>
</evidence>
<dbReference type="SMART" id="SM00344">
    <property type="entry name" value="HTH_ASNC"/>
    <property type="match status" value="1"/>
</dbReference>
<dbReference type="EMBL" id="CP011797">
    <property type="protein sequence ID" value="ATX76940.1"/>
    <property type="molecule type" value="Genomic_DNA"/>
</dbReference>
<evidence type="ECO:0000313" key="5">
    <source>
        <dbReference type="EMBL" id="ATX76940.1"/>
    </source>
</evidence>
<name>A0A2K8KQB3_9GAMM</name>
<keyword evidence="6" id="KW-1185">Reference proteome</keyword>
<keyword evidence="1" id="KW-0805">Transcription regulation</keyword>
<dbReference type="InterPro" id="IPR011008">
    <property type="entry name" value="Dimeric_a/b-barrel"/>
</dbReference>
<organism evidence="5 6">
    <name type="scientific">Reinekea forsetii</name>
    <dbReference type="NCBI Taxonomy" id="1336806"/>
    <lineage>
        <taxon>Bacteria</taxon>
        <taxon>Pseudomonadati</taxon>
        <taxon>Pseudomonadota</taxon>
        <taxon>Gammaproteobacteria</taxon>
        <taxon>Oceanospirillales</taxon>
        <taxon>Saccharospirillaceae</taxon>
        <taxon>Reinekea</taxon>
    </lineage>
</organism>
<evidence type="ECO:0000313" key="6">
    <source>
        <dbReference type="Proteomes" id="UP000229757"/>
    </source>
</evidence>
<dbReference type="InterPro" id="IPR036390">
    <property type="entry name" value="WH_DNA-bd_sf"/>
</dbReference>
<evidence type="ECO:0000256" key="2">
    <source>
        <dbReference type="ARBA" id="ARBA00023125"/>
    </source>
</evidence>
<dbReference type="KEGG" id="rfo:REIFOR_01802"/>
<dbReference type="GO" id="GO:0043565">
    <property type="term" value="F:sequence-specific DNA binding"/>
    <property type="evidence" value="ECO:0007669"/>
    <property type="project" value="InterPro"/>
</dbReference>
<dbReference type="InterPro" id="IPR011991">
    <property type="entry name" value="ArsR-like_HTH"/>
</dbReference>
<evidence type="ECO:0000256" key="1">
    <source>
        <dbReference type="ARBA" id="ARBA00023015"/>
    </source>
</evidence>
<dbReference type="Pfam" id="PF01037">
    <property type="entry name" value="AsnC_trans_reg"/>
    <property type="match status" value="1"/>
</dbReference>
<dbReference type="InterPro" id="IPR036388">
    <property type="entry name" value="WH-like_DNA-bd_sf"/>
</dbReference>
<dbReference type="PANTHER" id="PTHR30154">
    <property type="entry name" value="LEUCINE-RESPONSIVE REGULATORY PROTEIN"/>
    <property type="match status" value="1"/>
</dbReference>
<dbReference type="InterPro" id="IPR000485">
    <property type="entry name" value="AsnC-type_HTH_dom"/>
</dbReference>
<dbReference type="Proteomes" id="UP000229757">
    <property type="component" value="Chromosome"/>
</dbReference>
<keyword evidence="3" id="KW-0804">Transcription</keyword>
<dbReference type="PROSITE" id="PS50956">
    <property type="entry name" value="HTH_ASNC_2"/>
    <property type="match status" value="1"/>
</dbReference>
<dbReference type="CDD" id="cd00090">
    <property type="entry name" value="HTH_ARSR"/>
    <property type="match status" value="1"/>
</dbReference>
<protein>
    <submittedName>
        <fullName evidence="5">Transcriptional regulator, ArsR family</fullName>
    </submittedName>
</protein>
<proteinExistence type="predicted"/>
<keyword evidence="2" id="KW-0238">DNA-binding</keyword>
<dbReference type="AlphaFoldDB" id="A0A2K8KQB3"/>
<feature type="domain" description="HTH asnC-type" evidence="4">
    <location>
        <begin position="2"/>
        <end position="65"/>
    </location>
</feature>
<dbReference type="Pfam" id="PF13412">
    <property type="entry name" value="HTH_24"/>
    <property type="match status" value="1"/>
</dbReference>
<sequence>MIDSIDKHILQLLQQDATLVVQEIADRVNLTVSPCWRRIQNLETKGYIEKRVALLNRQQLELGIDVFVFIKTNEHNDDWLETFYQALQVLPEVVEAYRMSGDVDYLLRVVVKDIEAYDRFYKRLVGRVRLSDVSSSFAMERIKHTTALPLG</sequence>
<dbReference type="InterPro" id="IPR019887">
    <property type="entry name" value="Tscrpt_reg_AsnC/Lrp_C"/>
</dbReference>
<dbReference type="GO" id="GO:0005829">
    <property type="term" value="C:cytosol"/>
    <property type="evidence" value="ECO:0007669"/>
    <property type="project" value="TreeGrafter"/>
</dbReference>
<dbReference type="InterPro" id="IPR019888">
    <property type="entry name" value="Tscrpt_reg_AsnC-like"/>
</dbReference>
<dbReference type="SUPFAM" id="SSF54909">
    <property type="entry name" value="Dimeric alpha+beta barrel"/>
    <property type="match status" value="1"/>
</dbReference>
<dbReference type="PANTHER" id="PTHR30154:SF17">
    <property type="entry name" value="DNA-BINDING TRANSCRIPTIONAL ACTIVATOR DECR"/>
    <property type="match status" value="1"/>
</dbReference>
<dbReference type="Gene3D" id="1.10.10.10">
    <property type="entry name" value="Winged helix-like DNA-binding domain superfamily/Winged helix DNA-binding domain"/>
    <property type="match status" value="1"/>
</dbReference>
<dbReference type="RefSeq" id="WP_100258741.1">
    <property type="nucleotide sequence ID" value="NZ_CP011797.1"/>
</dbReference>
<gene>
    <name evidence="5" type="ORF">REIFOR_01802</name>
</gene>
<dbReference type="PRINTS" id="PR00033">
    <property type="entry name" value="HTHASNC"/>
</dbReference>
<dbReference type="GO" id="GO:0006355">
    <property type="term" value="P:regulation of DNA-templated transcription"/>
    <property type="evidence" value="ECO:0007669"/>
    <property type="project" value="UniProtKB-ARBA"/>
</dbReference>
<dbReference type="SUPFAM" id="SSF46785">
    <property type="entry name" value="Winged helix' DNA-binding domain"/>
    <property type="match status" value="1"/>
</dbReference>
<dbReference type="Gene3D" id="3.30.70.920">
    <property type="match status" value="1"/>
</dbReference>
<dbReference type="GO" id="GO:0043200">
    <property type="term" value="P:response to amino acid"/>
    <property type="evidence" value="ECO:0007669"/>
    <property type="project" value="TreeGrafter"/>
</dbReference>
<dbReference type="OrthoDB" id="8590699at2"/>
<evidence type="ECO:0000259" key="4">
    <source>
        <dbReference type="PROSITE" id="PS50956"/>
    </source>
</evidence>